<name>A0A315Z773_SEDFL</name>
<dbReference type="AlphaFoldDB" id="A0A315Z773"/>
<organism evidence="2 3">
    <name type="scientific">Sediminitomix flava</name>
    <dbReference type="NCBI Taxonomy" id="379075"/>
    <lineage>
        <taxon>Bacteria</taxon>
        <taxon>Pseudomonadati</taxon>
        <taxon>Bacteroidota</taxon>
        <taxon>Cytophagia</taxon>
        <taxon>Cytophagales</taxon>
        <taxon>Flammeovirgaceae</taxon>
        <taxon>Sediminitomix</taxon>
    </lineage>
</organism>
<dbReference type="InterPro" id="IPR043129">
    <property type="entry name" value="ATPase_NBD"/>
</dbReference>
<gene>
    <name evidence="2" type="ORF">BC781_10461</name>
</gene>
<dbReference type="InterPro" id="IPR052519">
    <property type="entry name" value="Euk-type_GlcNAc_Kinase"/>
</dbReference>
<comment type="caution">
    <text evidence="2">The sequence shown here is derived from an EMBL/GenBank/DDBJ whole genome shotgun (WGS) entry which is preliminary data.</text>
</comment>
<keyword evidence="2" id="KW-0808">Transferase</keyword>
<dbReference type="SUPFAM" id="SSF53067">
    <property type="entry name" value="Actin-like ATPase domain"/>
    <property type="match status" value="2"/>
</dbReference>
<protein>
    <submittedName>
        <fullName evidence="2">N-acetylglucosamine kinase-like BadF-type ATPase</fullName>
    </submittedName>
</protein>
<accession>A0A315Z773</accession>
<dbReference type="PANTHER" id="PTHR43190">
    <property type="entry name" value="N-ACETYL-D-GLUCOSAMINE KINASE"/>
    <property type="match status" value="1"/>
</dbReference>
<dbReference type="RefSeq" id="WP_109619557.1">
    <property type="nucleotide sequence ID" value="NZ_QGDO01000004.1"/>
</dbReference>
<dbReference type="PANTHER" id="PTHR43190:SF3">
    <property type="entry name" value="N-ACETYL-D-GLUCOSAMINE KINASE"/>
    <property type="match status" value="1"/>
</dbReference>
<reference evidence="2 3" key="1">
    <citation type="submission" date="2018-03" db="EMBL/GenBank/DDBJ databases">
        <title>Genomic Encyclopedia of Archaeal and Bacterial Type Strains, Phase II (KMG-II): from individual species to whole genera.</title>
        <authorList>
            <person name="Goeker M."/>
        </authorList>
    </citation>
    <scope>NUCLEOTIDE SEQUENCE [LARGE SCALE GENOMIC DNA]</scope>
    <source>
        <strain evidence="2 3">DSM 28229</strain>
    </source>
</reference>
<dbReference type="GO" id="GO:0016301">
    <property type="term" value="F:kinase activity"/>
    <property type="evidence" value="ECO:0007669"/>
    <property type="project" value="UniProtKB-KW"/>
</dbReference>
<dbReference type="CDD" id="cd24079">
    <property type="entry name" value="ASKHA_NBD_PG1100-like"/>
    <property type="match status" value="1"/>
</dbReference>
<dbReference type="Proteomes" id="UP000245535">
    <property type="component" value="Unassembled WGS sequence"/>
</dbReference>
<feature type="domain" description="ATPase BadF/BadG/BcrA/BcrD type" evidence="1">
    <location>
        <begin position="6"/>
        <end position="156"/>
    </location>
</feature>
<dbReference type="OrthoDB" id="871343at2"/>
<keyword evidence="2" id="KW-0418">Kinase</keyword>
<dbReference type="Gene3D" id="1.10.720.160">
    <property type="match status" value="1"/>
</dbReference>
<evidence type="ECO:0000313" key="2">
    <source>
        <dbReference type="EMBL" id="PWJ40802.1"/>
    </source>
</evidence>
<dbReference type="Gene3D" id="3.30.420.40">
    <property type="match status" value="2"/>
</dbReference>
<evidence type="ECO:0000259" key="1">
    <source>
        <dbReference type="Pfam" id="PF01869"/>
    </source>
</evidence>
<evidence type="ECO:0000313" key="3">
    <source>
        <dbReference type="Proteomes" id="UP000245535"/>
    </source>
</evidence>
<dbReference type="Pfam" id="PF01869">
    <property type="entry name" value="BcrAD_BadFG"/>
    <property type="match status" value="1"/>
</dbReference>
<sequence length="281" mass="31560">MKLIADSGSTKTDWILLGDDGSDQFQTVGLNPYFLNQQEIVERIIEGVSNNINHGRQISSVHFYGAGCGLKEKQDFVQSAISQAIPEVDSIEVASDMLGAARSLFQGEKGIACILGTGANSCVYDGSKIIDNVPSLGYVLADWGSGAVIGREFISAILLRKFSKELVQAFYDRYQFTHVQLMERIYGGRFPNRFLASFLPFLVEWKDDELCRAILEDNFEKFVEYYILSYQEEIKDMKVKCVGSVAYHFREILESVANQKGVELVYVSKSPIQDLTAFHRD</sequence>
<proteinExistence type="predicted"/>
<dbReference type="InterPro" id="IPR002731">
    <property type="entry name" value="ATPase_BadF"/>
</dbReference>
<keyword evidence="3" id="KW-1185">Reference proteome</keyword>
<dbReference type="EMBL" id="QGDO01000004">
    <property type="protein sequence ID" value="PWJ40802.1"/>
    <property type="molecule type" value="Genomic_DNA"/>
</dbReference>